<dbReference type="InterPro" id="IPR036770">
    <property type="entry name" value="Ankyrin_rpt-contain_sf"/>
</dbReference>
<dbReference type="Proteomes" id="UP001178507">
    <property type="component" value="Unassembled WGS sequence"/>
</dbReference>
<comment type="caution">
    <text evidence="11">The sequence shown here is derived from an EMBL/GenBank/DDBJ whole genome shotgun (WGS) entry which is preliminary data.</text>
</comment>
<sequence length="1520" mass="171571">MESPSPTLLATEHELFVGDLIDQMRKQRQEKSQSYRNLPYFQHLGSEEVFEALDRVRQANLLQMQLKMQKDCSYLQHMDDMSLEGRNAETVRKRVQEGKLQGGFRQVQNQGQTTVCGCLDCQLRLGNKQFNSSFQYEQSKEVLAQKIQKSKLTFLGAVWHCKSMLVMHLSSEGGAPDTMGTALHAAVLRGDADLIRLLCSRNECDPGTTWSGITALDLAVAKGFEEGGEVLLQRGAPLRHYRNETLLEAVERGSALLLRALLLQMGIYSHTAFLMESAAKALSPCAADGNTPLHLACILPDREALVKVLVSHSADLNTENEEGMTPLDCCVAASNTGAWRVLKHASGGQAKHRRYEAEYRSLRAAITSSCIFLIRNIHLRQDEDSKKGKVDLGDLLHLAINTHGVGEEVVQCLVDQGADINAIKDGFSVLDACLARNVVSESVLGKHAKLCKYQDYNLCMAAKEGLAGLARYLASTARKGSKDGTKQRDGGYLPLHLAASRGHAETVKALLKASSNVHEQTDGGYTALDLACENLAKASPNSEAYSRLSHTIDILLSRNCKLKEFRGEAELDKARQHMLKVDVKDTDKDDEPPRKPKKRREDEPLKLVEREVKTKVSEEEKKADNYKEAEKLAKKVAESREVLQASWRGDGDKLPEYLSSKYYQIRIDVLRRKIQEKDQHIEEALKKMDFAEEDYLWLLRKKMRDLRLKYHPDKITDRQPTDEDYKFYERITKAYDVLSTKEERDKYLEMANHVEWLQQRGEEEEARLVEKAMNDMETSHRKVKKDDKREEETGQPPREHVERAKKKLQERRDEETWDRPDRIKALTLGTPNKCKAPVVTAQRFSERLEQCWIDIEWMCKMACASAERIEYELRVQAIGRSSESWDEVYHGWESSVSLGPFPVGSYEFMVRARNSIGWGEWSDVVVVTLHDPKWEKQQGREAETQVLREQAKIVSQDMEAILDEYEDLQRGSKLTIHRASNLLFRLQELKRARARSHLANPQLLRQAESTMQILERWRDRKEAFTEWKQSLLEMRNQLLQDTEDDDTSDLENFLSQDETYFGSLSPDIRNLIVQTLLGLDSKQVFKRLTISQKDDKILRALHRGVEFGRSILPLPDRQDDEAKFTPPADRSRAVFTKHQTDQLSRLAEKFAVARAKAPQLETLDAGEFDVRESRELEFGLDDEMDEKMCSILPEEVLDTQAKEKSGKAMRTLYISGLAATQRRVSRDDLVKALRPIAEVDGARVGAEDALVRFSSPEQAKKALNVLQRKDWLRHVELAPSDQLSEEALAAAGGRPVRLASPELPQAQSYPQPLQSRQAPRQAQPQAPLPTVQSHPSAPARKEAPAKMKPHIKLSQVVARDGTTSMFECLLCRGLAWEPQVVMCCQKVFCGGCLDDFLSTGSSCPSCQASLVVRDGSTGGCTEQTVKRLEKTAEGVKGVAWRVYTNINVRCGKSCTWYGNILAYSDHMNSCQVGQEGILDDVTQRAHASGQDSQSQVQDDMRGIHVVAGGHSSSEIRTSST</sequence>
<evidence type="ECO:0000256" key="3">
    <source>
        <dbReference type="PROSITE-ProRule" id="PRU00023"/>
    </source>
</evidence>
<feature type="compositionally biased region" description="Basic and acidic residues" evidence="7">
    <location>
        <begin position="774"/>
        <end position="802"/>
    </location>
</feature>
<feature type="region of interest" description="Disordered" evidence="7">
    <location>
        <begin position="1306"/>
        <end position="1348"/>
    </location>
</feature>
<dbReference type="Gene3D" id="1.25.40.20">
    <property type="entry name" value="Ankyrin repeat-containing domain"/>
    <property type="match status" value="2"/>
</dbReference>
<keyword evidence="5" id="KW-0694">RNA-binding</keyword>
<dbReference type="EMBL" id="CAUJNA010003858">
    <property type="protein sequence ID" value="CAJ1411112.1"/>
    <property type="molecule type" value="Genomic_DNA"/>
</dbReference>
<dbReference type="InterPro" id="IPR003961">
    <property type="entry name" value="FN3_dom"/>
</dbReference>
<dbReference type="InterPro" id="IPR013083">
    <property type="entry name" value="Znf_RING/FYVE/PHD"/>
</dbReference>
<dbReference type="PROSITE" id="PS50297">
    <property type="entry name" value="ANK_REP_REGION"/>
    <property type="match status" value="2"/>
</dbReference>
<evidence type="ECO:0000313" key="11">
    <source>
        <dbReference type="EMBL" id="CAJ1411112.1"/>
    </source>
</evidence>
<name>A0AA36NKQ0_9DINO</name>
<keyword evidence="12" id="KW-1185">Reference proteome</keyword>
<dbReference type="CDD" id="cd06257">
    <property type="entry name" value="DnaJ"/>
    <property type="match status" value="1"/>
</dbReference>
<gene>
    <name evidence="11" type="ORF">EVOR1521_LOCUS31770</name>
</gene>
<dbReference type="PROSITE" id="PS50102">
    <property type="entry name" value="RRM"/>
    <property type="match status" value="1"/>
</dbReference>
<keyword evidence="2 3" id="KW-0040">ANK repeat</keyword>
<evidence type="ECO:0000259" key="9">
    <source>
        <dbReference type="PROSITE" id="PS50089"/>
    </source>
</evidence>
<dbReference type="PANTHER" id="PTHR24198">
    <property type="entry name" value="ANKYRIN REPEAT AND PROTEIN KINASE DOMAIN-CONTAINING PROTEIN"/>
    <property type="match status" value="1"/>
</dbReference>
<dbReference type="InterPro" id="IPR012677">
    <property type="entry name" value="Nucleotide-bd_a/b_plait_sf"/>
</dbReference>
<feature type="repeat" description="ANK" evidence="3">
    <location>
        <begin position="490"/>
        <end position="522"/>
    </location>
</feature>
<feature type="domain" description="RRM" evidence="10">
    <location>
        <begin position="1210"/>
        <end position="1303"/>
    </location>
</feature>
<dbReference type="CDD" id="cd00590">
    <property type="entry name" value="RRM_SF"/>
    <property type="match status" value="1"/>
</dbReference>
<dbReference type="PANTHER" id="PTHR24198:SF165">
    <property type="entry name" value="ANKYRIN REPEAT-CONTAINING PROTEIN-RELATED"/>
    <property type="match status" value="1"/>
</dbReference>
<keyword evidence="4" id="KW-0479">Metal-binding</keyword>
<evidence type="ECO:0000256" key="2">
    <source>
        <dbReference type="ARBA" id="ARBA00023043"/>
    </source>
</evidence>
<dbReference type="InterPro" id="IPR036116">
    <property type="entry name" value="FN3_sf"/>
</dbReference>
<keyword evidence="6" id="KW-0175">Coiled coil</keyword>
<feature type="domain" description="RING-type" evidence="9">
    <location>
        <begin position="1368"/>
        <end position="1407"/>
    </location>
</feature>
<evidence type="ECO:0000256" key="1">
    <source>
        <dbReference type="ARBA" id="ARBA00022737"/>
    </source>
</evidence>
<dbReference type="InterPro" id="IPR001841">
    <property type="entry name" value="Znf_RING"/>
</dbReference>
<dbReference type="SUPFAM" id="SSF48403">
    <property type="entry name" value="Ankyrin repeat"/>
    <property type="match status" value="1"/>
</dbReference>
<evidence type="ECO:0000256" key="5">
    <source>
        <dbReference type="PROSITE-ProRule" id="PRU00176"/>
    </source>
</evidence>
<dbReference type="Gene3D" id="3.30.70.330">
    <property type="match status" value="1"/>
</dbReference>
<dbReference type="GO" id="GO:0008270">
    <property type="term" value="F:zinc ion binding"/>
    <property type="evidence" value="ECO:0007669"/>
    <property type="project" value="UniProtKB-KW"/>
</dbReference>
<evidence type="ECO:0000313" key="12">
    <source>
        <dbReference type="Proteomes" id="UP001178507"/>
    </source>
</evidence>
<feature type="coiled-coil region" evidence="6">
    <location>
        <begin position="667"/>
        <end position="694"/>
    </location>
</feature>
<dbReference type="SUPFAM" id="SSF49265">
    <property type="entry name" value="Fibronectin type III"/>
    <property type="match status" value="1"/>
</dbReference>
<organism evidence="11 12">
    <name type="scientific">Effrenium voratum</name>
    <dbReference type="NCBI Taxonomy" id="2562239"/>
    <lineage>
        <taxon>Eukaryota</taxon>
        <taxon>Sar</taxon>
        <taxon>Alveolata</taxon>
        <taxon>Dinophyceae</taxon>
        <taxon>Suessiales</taxon>
        <taxon>Symbiodiniaceae</taxon>
        <taxon>Effrenium</taxon>
    </lineage>
</organism>
<dbReference type="SMART" id="SM00248">
    <property type="entry name" value="ANK"/>
    <property type="match status" value="6"/>
</dbReference>
<evidence type="ECO:0000259" key="10">
    <source>
        <dbReference type="PROSITE" id="PS50102"/>
    </source>
</evidence>
<reference evidence="11" key="1">
    <citation type="submission" date="2023-08" db="EMBL/GenBank/DDBJ databases">
        <authorList>
            <person name="Chen Y."/>
            <person name="Shah S."/>
            <person name="Dougan E. K."/>
            <person name="Thang M."/>
            <person name="Chan C."/>
        </authorList>
    </citation>
    <scope>NUCLEOTIDE SEQUENCE</scope>
</reference>
<proteinExistence type="predicted"/>
<feature type="repeat" description="ANK" evidence="3">
    <location>
        <begin position="288"/>
        <end position="321"/>
    </location>
</feature>
<protein>
    <submittedName>
        <fullName evidence="11">Uncharacterized protein</fullName>
    </submittedName>
</protein>
<keyword evidence="4" id="KW-0863">Zinc-finger</keyword>
<dbReference type="CDD" id="cd00063">
    <property type="entry name" value="FN3"/>
    <property type="match status" value="1"/>
</dbReference>
<dbReference type="PROSITE" id="PS50088">
    <property type="entry name" value="ANK_REPEAT"/>
    <property type="match status" value="2"/>
</dbReference>
<keyword evidence="4" id="KW-0862">Zinc</keyword>
<dbReference type="Pfam" id="PF00226">
    <property type="entry name" value="DnaJ"/>
    <property type="match status" value="1"/>
</dbReference>
<dbReference type="InterPro" id="IPR001623">
    <property type="entry name" value="DnaJ_domain"/>
</dbReference>
<evidence type="ECO:0000259" key="8">
    <source>
        <dbReference type="PROSITE" id="PS50076"/>
    </source>
</evidence>
<dbReference type="SUPFAM" id="SSF54928">
    <property type="entry name" value="RNA-binding domain, RBD"/>
    <property type="match status" value="1"/>
</dbReference>
<feature type="region of interest" description="Disordered" evidence="7">
    <location>
        <begin position="774"/>
        <end position="817"/>
    </location>
</feature>
<dbReference type="GO" id="GO:0003723">
    <property type="term" value="F:RNA binding"/>
    <property type="evidence" value="ECO:0007669"/>
    <property type="project" value="UniProtKB-UniRule"/>
</dbReference>
<feature type="region of interest" description="Disordered" evidence="7">
    <location>
        <begin position="580"/>
        <end position="605"/>
    </location>
</feature>
<evidence type="ECO:0000256" key="6">
    <source>
        <dbReference type="SAM" id="Coils"/>
    </source>
</evidence>
<evidence type="ECO:0000256" key="7">
    <source>
        <dbReference type="SAM" id="MobiDB-lite"/>
    </source>
</evidence>
<accession>A0AA36NKQ0</accession>
<feature type="domain" description="J" evidence="8">
    <location>
        <begin position="660"/>
        <end position="751"/>
    </location>
</feature>
<dbReference type="InterPro" id="IPR000504">
    <property type="entry name" value="RRM_dom"/>
</dbReference>
<dbReference type="InterPro" id="IPR002110">
    <property type="entry name" value="Ankyrin_rpt"/>
</dbReference>
<evidence type="ECO:0000256" key="4">
    <source>
        <dbReference type="PROSITE-ProRule" id="PRU00175"/>
    </source>
</evidence>
<dbReference type="InterPro" id="IPR013783">
    <property type="entry name" value="Ig-like_fold"/>
</dbReference>
<dbReference type="SUPFAM" id="SSF46565">
    <property type="entry name" value="Chaperone J-domain"/>
    <property type="match status" value="1"/>
</dbReference>
<dbReference type="InterPro" id="IPR036869">
    <property type="entry name" value="J_dom_sf"/>
</dbReference>
<keyword evidence="1" id="KW-0677">Repeat</keyword>
<dbReference type="Gene3D" id="3.30.40.10">
    <property type="entry name" value="Zinc/RING finger domain, C3HC4 (zinc finger)"/>
    <property type="match status" value="1"/>
</dbReference>
<dbReference type="PROSITE" id="PS50089">
    <property type="entry name" value="ZF_RING_2"/>
    <property type="match status" value="1"/>
</dbReference>
<dbReference type="Pfam" id="PF12796">
    <property type="entry name" value="Ank_2"/>
    <property type="match status" value="3"/>
</dbReference>
<feature type="compositionally biased region" description="Low complexity" evidence="7">
    <location>
        <begin position="1310"/>
        <end position="1329"/>
    </location>
</feature>
<dbReference type="PROSITE" id="PS50076">
    <property type="entry name" value="DNAJ_2"/>
    <property type="match status" value="1"/>
</dbReference>
<dbReference type="InterPro" id="IPR035979">
    <property type="entry name" value="RBD_domain_sf"/>
</dbReference>
<dbReference type="Gene3D" id="2.60.40.10">
    <property type="entry name" value="Immunoglobulins"/>
    <property type="match status" value="1"/>
</dbReference>
<dbReference type="SUPFAM" id="SSF57850">
    <property type="entry name" value="RING/U-box"/>
    <property type="match status" value="1"/>
</dbReference>
<dbReference type="Gene3D" id="1.10.287.110">
    <property type="entry name" value="DnaJ domain"/>
    <property type="match status" value="1"/>
</dbReference>